<accession>A0ACD6A4T4</accession>
<organism evidence="1 2">
    <name type="scientific">Avena sativa</name>
    <name type="common">Oat</name>
    <dbReference type="NCBI Taxonomy" id="4498"/>
    <lineage>
        <taxon>Eukaryota</taxon>
        <taxon>Viridiplantae</taxon>
        <taxon>Streptophyta</taxon>
        <taxon>Embryophyta</taxon>
        <taxon>Tracheophyta</taxon>
        <taxon>Spermatophyta</taxon>
        <taxon>Magnoliopsida</taxon>
        <taxon>Liliopsida</taxon>
        <taxon>Poales</taxon>
        <taxon>Poaceae</taxon>
        <taxon>BOP clade</taxon>
        <taxon>Pooideae</taxon>
        <taxon>Poodae</taxon>
        <taxon>Poeae</taxon>
        <taxon>Poeae Chloroplast Group 1 (Aveneae type)</taxon>
        <taxon>Aveninae</taxon>
        <taxon>Avena</taxon>
    </lineage>
</organism>
<proteinExistence type="predicted"/>
<name>A0ACD6A4T4_AVESA</name>
<keyword evidence="2" id="KW-1185">Reference proteome</keyword>
<sequence length="176" mass="18368">MSIVVAACPSSGQTANTDQNTAKFQHRPRSISICLLAQGSLSPLSIAMRSPVAHAAAGAGAGATVAALLGHPLAVLSERPAPRLTRLLLNVTVERSLWPVHVVLAADATVADLARAAVAAYVAEGRRPPLPASGANDDAAARFELHLSKYSLDALDPDEKVLDLGCRNFFLCARRS</sequence>
<evidence type="ECO:0000313" key="1">
    <source>
        <dbReference type="EnsemblPlants" id="AVESA.00010b.r2.7DG1337630.1.CDS"/>
    </source>
</evidence>
<dbReference type="Proteomes" id="UP001732700">
    <property type="component" value="Chromosome 7D"/>
</dbReference>
<evidence type="ECO:0000313" key="2">
    <source>
        <dbReference type="Proteomes" id="UP001732700"/>
    </source>
</evidence>
<reference evidence="1" key="1">
    <citation type="submission" date="2021-05" db="EMBL/GenBank/DDBJ databases">
        <authorList>
            <person name="Scholz U."/>
            <person name="Mascher M."/>
            <person name="Fiebig A."/>
        </authorList>
    </citation>
    <scope>NUCLEOTIDE SEQUENCE [LARGE SCALE GENOMIC DNA]</scope>
</reference>
<dbReference type="EnsemblPlants" id="AVESA.00010b.r2.7DG1337630.1">
    <property type="protein sequence ID" value="AVESA.00010b.r2.7DG1337630.1.CDS"/>
    <property type="gene ID" value="AVESA.00010b.r2.7DG1337630"/>
</dbReference>
<protein>
    <submittedName>
        <fullName evidence="1">Uncharacterized protein</fullName>
    </submittedName>
</protein>
<reference evidence="1" key="2">
    <citation type="submission" date="2025-09" db="UniProtKB">
        <authorList>
            <consortium name="EnsemblPlants"/>
        </authorList>
    </citation>
    <scope>IDENTIFICATION</scope>
</reference>